<evidence type="ECO:0000256" key="4">
    <source>
        <dbReference type="ARBA" id="ARBA00023065"/>
    </source>
</evidence>
<comment type="function">
    <text evidence="8">F(1)F(0) ATP synthase produces ATP from ADP in the presence of a proton or sodium gradient. F-type ATPases consist of two structural domains, F(1) containing the extramembraneous catalytic core and F(0) containing the membrane proton channel, linked together by a central stalk and a peripheral stalk. During catalysis, ATP synthesis in the catalytic domain of F(1) is coupled via a rotary mechanism of the central stalk subunits to proton translocation.</text>
</comment>
<comment type="subcellular location">
    <subcellularLocation>
        <location evidence="8">Cell membrane</location>
        <topology evidence="8">Peripheral membrane protein</topology>
    </subcellularLocation>
    <subcellularLocation>
        <location evidence="1">Membrane</location>
    </subcellularLocation>
</comment>
<protein>
    <recommendedName>
        <fullName evidence="8">ATP synthase subunit delta</fullName>
    </recommendedName>
    <alternativeName>
        <fullName evidence="8">ATP synthase F(1) sector subunit delta</fullName>
    </alternativeName>
    <alternativeName>
        <fullName evidence="8">F-type ATPase subunit delta</fullName>
        <shortName evidence="8">F-ATPase subunit delta</shortName>
    </alternativeName>
</protein>
<dbReference type="GO" id="GO:0005886">
    <property type="term" value="C:plasma membrane"/>
    <property type="evidence" value="ECO:0007669"/>
    <property type="project" value="UniProtKB-SubCell"/>
</dbReference>
<dbReference type="Pfam" id="PF00213">
    <property type="entry name" value="OSCP"/>
    <property type="match status" value="1"/>
</dbReference>
<name>A0A6L7F3P7_9ACTN</name>
<evidence type="ECO:0000313" key="10">
    <source>
        <dbReference type="Proteomes" id="UP000473325"/>
    </source>
</evidence>
<dbReference type="GO" id="GO:0046933">
    <property type="term" value="F:proton-transporting ATP synthase activity, rotational mechanism"/>
    <property type="evidence" value="ECO:0007669"/>
    <property type="project" value="UniProtKB-UniRule"/>
</dbReference>
<keyword evidence="2 8" id="KW-0813">Transport</keyword>
<accession>A0A6L7F3P7</accession>
<dbReference type="PRINTS" id="PR00125">
    <property type="entry name" value="ATPASEDELTA"/>
</dbReference>
<comment type="similarity">
    <text evidence="8">Belongs to the ATPase delta chain family.</text>
</comment>
<dbReference type="InterPro" id="IPR000711">
    <property type="entry name" value="ATPase_OSCP/dsu"/>
</dbReference>
<keyword evidence="8" id="KW-1003">Cell membrane</keyword>
<dbReference type="InterPro" id="IPR020781">
    <property type="entry name" value="ATPase_OSCP/d_CS"/>
</dbReference>
<comment type="caution">
    <text evidence="9">The sequence shown here is derived from an EMBL/GenBank/DDBJ whole genome shotgun (WGS) entry which is preliminary data.</text>
</comment>
<evidence type="ECO:0000256" key="7">
    <source>
        <dbReference type="ARBA" id="ARBA00023310"/>
    </source>
</evidence>
<dbReference type="PANTHER" id="PTHR11910">
    <property type="entry name" value="ATP SYNTHASE DELTA CHAIN"/>
    <property type="match status" value="1"/>
</dbReference>
<organism evidence="9 10">
    <name type="scientific">Nocardioides flavescens</name>
    <dbReference type="NCBI Taxonomy" id="2691959"/>
    <lineage>
        <taxon>Bacteria</taxon>
        <taxon>Bacillati</taxon>
        <taxon>Actinomycetota</taxon>
        <taxon>Actinomycetes</taxon>
        <taxon>Propionibacteriales</taxon>
        <taxon>Nocardioidaceae</taxon>
        <taxon>Nocardioides</taxon>
    </lineage>
</organism>
<dbReference type="Proteomes" id="UP000473325">
    <property type="component" value="Unassembled WGS sequence"/>
</dbReference>
<dbReference type="EMBL" id="WUEK01000015">
    <property type="protein sequence ID" value="MXG91857.1"/>
    <property type="molecule type" value="Genomic_DNA"/>
</dbReference>
<dbReference type="HAMAP" id="MF_01416">
    <property type="entry name" value="ATP_synth_delta_bact"/>
    <property type="match status" value="1"/>
</dbReference>
<evidence type="ECO:0000256" key="2">
    <source>
        <dbReference type="ARBA" id="ARBA00022448"/>
    </source>
</evidence>
<evidence type="ECO:0000256" key="5">
    <source>
        <dbReference type="ARBA" id="ARBA00023136"/>
    </source>
</evidence>
<keyword evidence="6 8" id="KW-0139">CF(1)</keyword>
<evidence type="ECO:0000256" key="3">
    <source>
        <dbReference type="ARBA" id="ARBA00022781"/>
    </source>
</evidence>
<dbReference type="GO" id="GO:0045259">
    <property type="term" value="C:proton-transporting ATP synthase complex"/>
    <property type="evidence" value="ECO:0007669"/>
    <property type="project" value="UniProtKB-KW"/>
</dbReference>
<keyword evidence="5 8" id="KW-0472">Membrane</keyword>
<comment type="function">
    <text evidence="8">This protein is part of the stalk that links CF(0) to CF(1). It either transmits conformational changes from CF(0) to CF(1) or is implicated in proton conduction.</text>
</comment>
<gene>
    <name evidence="8" type="primary">atpH</name>
    <name evidence="9" type="ORF">GRQ65_20140</name>
</gene>
<evidence type="ECO:0000256" key="1">
    <source>
        <dbReference type="ARBA" id="ARBA00004370"/>
    </source>
</evidence>
<keyword evidence="10" id="KW-1185">Reference proteome</keyword>
<sequence length="275" mass="28852">MVHPLSSLRGSSAEALHDLGDRLDSGSLTEEQYATLGSDLFGVAALLRSEPALRRTVTDVSTAAEAKSSLARQLLDGKVSGPAVDLVADAVAKRWVAARDLADTLEHLGAVAVVRSAGREAAGRLSDELFVVGQTVEANPELGTALSDPQRSASDKAGLLRALLASRVLPATMTLAEQALSGSHRSFGAAIGEYQKVAAATYGEGVALVTAARELTDAEQERLARALSAQYDRPIHLNLEVDRSLLGGLRVEIGDDVIDGTVLARLDEARRRLAG</sequence>
<keyword evidence="4 8" id="KW-0406">Ion transport</keyword>
<keyword evidence="3 8" id="KW-0375">Hydrogen ion transport</keyword>
<dbReference type="NCBIfam" id="NF009967">
    <property type="entry name" value="PRK13430.1"/>
    <property type="match status" value="1"/>
</dbReference>
<dbReference type="PROSITE" id="PS00389">
    <property type="entry name" value="ATPASE_DELTA"/>
    <property type="match status" value="1"/>
</dbReference>
<evidence type="ECO:0000256" key="8">
    <source>
        <dbReference type="HAMAP-Rule" id="MF_01416"/>
    </source>
</evidence>
<proteinExistence type="inferred from homology"/>
<evidence type="ECO:0000256" key="6">
    <source>
        <dbReference type="ARBA" id="ARBA00023196"/>
    </source>
</evidence>
<dbReference type="AlphaFoldDB" id="A0A6L7F3P7"/>
<evidence type="ECO:0000313" key="9">
    <source>
        <dbReference type="EMBL" id="MXG91857.1"/>
    </source>
</evidence>
<reference evidence="9 10" key="1">
    <citation type="submission" date="2019-12" db="EMBL/GenBank/DDBJ databases">
        <authorList>
            <person name="Kun Z."/>
        </authorList>
    </citation>
    <scope>NUCLEOTIDE SEQUENCE [LARGE SCALE GENOMIC DNA]</scope>
    <source>
        <strain evidence="9 10">YIM 123512</strain>
    </source>
</reference>
<keyword evidence="7 8" id="KW-0066">ATP synthesis</keyword>
<dbReference type="RefSeq" id="WP_160879788.1">
    <property type="nucleotide sequence ID" value="NZ_WUEK01000015.1"/>
</dbReference>